<comment type="similarity">
    <text evidence="4">Belongs to the CDIP1/LITAF family.</text>
</comment>
<evidence type="ECO:0000256" key="6">
    <source>
        <dbReference type="ARBA" id="ARBA00022833"/>
    </source>
</evidence>
<dbReference type="GO" id="GO:0031902">
    <property type="term" value="C:late endosome membrane"/>
    <property type="evidence" value="ECO:0007669"/>
    <property type="project" value="UniProtKB-SubCell"/>
</dbReference>
<evidence type="ECO:0000256" key="9">
    <source>
        <dbReference type="SAM" id="Phobius"/>
    </source>
</evidence>
<sequence length="126" mass="13941">MDPHVSNAQNVPPPPPYSETPTIYPSNTPSFNDYTTMQQQHIVPAYIIVSNPSLGPEPTQLICPVCRQQILTQINKTPTNEAYLCSMLAFVLGCAFFSCLPFCMESCRKVTHTCPMCSSHIGTYVP</sequence>
<evidence type="ECO:0000256" key="8">
    <source>
        <dbReference type="SAM" id="MobiDB-lite"/>
    </source>
</evidence>
<dbReference type="GeneID" id="112688515"/>
<gene>
    <name evidence="12" type="primary">LOC112688515</name>
</gene>
<keyword evidence="7 9" id="KW-0472">Membrane</keyword>
<dbReference type="GO" id="GO:0008270">
    <property type="term" value="F:zinc ion binding"/>
    <property type="evidence" value="ECO:0007669"/>
    <property type="project" value="TreeGrafter"/>
</dbReference>
<dbReference type="GO" id="GO:0005765">
    <property type="term" value="C:lysosomal membrane"/>
    <property type="evidence" value="ECO:0007669"/>
    <property type="project" value="UniProtKB-SubCell"/>
</dbReference>
<evidence type="ECO:0000256" key="1">
    <source>
        <dbReference type="ARBA" id="ARBA00004414"/>
    </source>
</evidence>
<keyword evidence="9" id="KW-1133">Transmembrane helix</keyword>
<feature type="region of interest" description="Disordered" evidence="8">
    <location>
        <begin position="1"/>
        <end position="22"/>
    </location>
</feature>
<organism evidence="11 12">
    <name type="scientific">Sipha flava</name>
    <name type="common">yellow sugarcane aphid</name>
    <dbReference type="NCBI Taxonomy" id="143950"/>
    <lineage>
        <taxon>Eukaryota</taxon>
        <taxon>Metazoa</taxon>
        <taxon>Ecdysozoa</taxon>
        <taxon>Arthropoda</taxon>
        <taxon>Hexapoda</taxon>
        <taxon>Insecta</taxon>
        <taxon>Pterygota</taxon>
        <taxon>Neoptera</taxon>
        <taxon>Paraneoptera</taxon>
        <taxon>Hemiptera</taxon>
        <taxon>Sternorrhyncha</taxon>
        <taxon>Aphidomorpha</taxon>
        <taxon>Aphidoidea</taxon>
        <taxon>Aphididae</taxon>
        <taxon>Sipha</taxon>
    </lineage>
</organism>
<dbReference type="PANTHER" id="PTHR23292:SF14">
    <property type="entry name" value="FI16615P1-RELATED"/>
    <property type="match status" value="1"/>
</dbReference>
<keyword evidence="5" id="KW-0479">Metal-binding</keyword>
<keyword evidence="9" id="KW-0812">Transmembrane</keyword>
<feature type="transmembrane region" description="Helical" evidence="9">
    <location>
        <begin position="81"/>
        <end position="103"/>
    </location>
</feature>
<evidence type="ECO:0000256" key="2">
    <source>
        <dbReference type="ARBA" id="ARBA00004481"/>
    </source>
</evidence>
<keyword evidence="11" id="KW-1185">Reference proteome</keyword>
<accession>A0A8B8G409</accession>
<evidence type="ECO:0000256" key="3">
    <source>
        <dbReference type="ARBA" id="ARBA00004630"/>
    </source>
</evidence>
<feature type="domain" description="LITAF" evidence="10">
    <location>
        <begin position="43"/>
        <end position="126"/>
    </location>
</feature>
<name>A0A8B8G409_9HEMI</name>
<dbReference type="PROSITE" id="PS51837">
    <property type="entry name" value="LITAF"/>
    <property type="match status" value="1"/>
</dbReference>
<dbReference type="InterPro" id="IPR006629">
    <property type="entry name" value="LITAF"/>
</dbReference>
<dbReference type="InterPro" id="IPR037519">
    <property type="entry name" value="LITAF_fam"/>
</dbReference>
<evidence type="ECO:0000259" key="10">
    <source>
        <dbReference type="PROSITE" id="PS51837"/>
    </source>
</evidence>
<dbReference type="Proteomes" id="UP000694846">
    <property type="component" value="Unplaced"/>
</dbReference>
<proteinExistence type="inferred from homology"/>
<protein>
    <submittedName>
        <fullName evidence="12">Lipopolysaccharide-induced tumor necrosis factor-alpha factor homolog</fullName>
    </submittedName>
</protein>
<feature type="compositionally biased region" description="Polar residues" evidence="8">
    <location>
        <begin position="1"/>
        <end position="10"/>
    </location>
</feature>
<evidence type="ECO:0000313" key="11">
    <source>
        <dbReference type="Proteomes" id="UP000694846"/>
    </source>
</evidence>
<dbReference type="AlphaFoldDB" id="A0A8B8G409"/>
<keyword evidence="6" id="KW-0862">Zinc</keyword>
<reference evidence="12" key="1">
    <citation type="submission" date="2025-08" db="UniProtKB">
        <authorList>
            <consortium name="RefSeq"/>
        </authorList>
    </citation>
    <scope>IDENTIFICATION</scope>
    <source>
        <tissue evidence="12">Whole body</tissue>
    </source>
</reference>
<dbReference type="Pfam" id="PF10601">
    <property type="entry name" value="zf-LITAF-like"/>
    <property type="match status" value="1"/>
</dbReference>
<evidence type="ECO:0000313" key="12">
    <source>
        <dbReference type="RefSeq" id="XP_025417548.1"/>
    </source>
</evidence>
<evidence type="ECO:0000256" key="4">
    <source>
        <dbReference type="ARBA" id="ARBA00005975"/>
    </source>
</evidence>
<evidence type="ECO:0000256" key="5">
    <source>
        <dbReference type="ARBA" id="ARBA00022723"/>
    </source>
</evidence>
<dbReference type="RefSeq" id="XP_025417548.1">
    <property type="nucleotide sequence ID" value="XM_025561763.1"/>
</dbReference>
<dbReference type="SMART" id="SM00714">
    <property type="entry name" value="LITAF"/>
    <property type="match status" value="1"/>
</dbReference>
<comment type="subcellular location">
    <subcellularLocation>
        <location evidence="2">Endosome membrane</location>
        <topology evidence="2">Peripheral membrane protein</topology>
    </subcellularLocation>
    <subcellularLocation>
        <location evidence="1">Late endosome membrane</location>
    </subcellularLocation>
    <subcellularLocation>
        <location evidence="3">Lysosome membrane</location>
        <topology evidence="3">Peripheral membrane protein</topology>
        <orientation evidence="3">Cytoplasmic side</orientation>
    </subcellularLocation>
</comment>
<evidence type="ECO:0000256" key="7">
    <source>
        <dbReference type="ARBA" id="ARBA00023136"/>
    </source>
</evidence>
<dbReference type="PANTHER" id="PTHR23292">
    <property type="entry name" value="LIPOPOLYSACCHARIDE-INDUCED TUMOR NECROSIS FACTOR-ALPHA FACTOR"/>
    <property type="match status" value="1"/>
</dbReference>
<dbReference type="OrthoDB" id="5599753at2759"/>